<feature type="domain" description="Methylene-tetrahydrofolate reductase C-terminal-like" evidence="1">
    <location>
        <begin position="43"/>
        <end position="128"/>
    </location>
</feature>
<organism evidence="2">
    <name type="scientific">marine metagenome</name>
    <dbReference type="NCBI Taxonomy" id="408172"/>
    <lineage>
        <taxon>unclassified sequences</taxon>
        <taxon>metagenomes</taxon>
        <taxon>ecological metagenomes</taxon>
    </lineage>
</organism>
<evidence type="ECO:0000313" key="3">
    <source>
        <dbReference type="EMBL" id="SVC85691.1"/>
    </source>
</evidence>
<reference evidence="2" key="1">
    <citation type="submission" date="2018-05" db="EMBL/GenBank/DDBJ databases">
        <authorList>
            <person name="Lanie J.A."/>
            <person name="Ng W.-L."/>
            <person name="Kazmierczak K.M."/>
            <person name="Andrzejewski T.M."/>
            <person name="Davidsen T.M."/>
            <person name="Wayne K.J."/>
            <person name="Tettelin H."/>
            <person name="Glass J.I."/>
            <person name="Rusch D."/>
            <person name="Podicherti R."/>
            <person name="Tsui H.-C.T."/>
            <person name="Winkler M.E."/>
        </authorList>
    </citation>
    <scope>NUCLEOTIDE SEQUENCE</scope>
</reference>
<evidence type="ECO:0000259" key="1">
    <source>
        <dbReference type="Pfam" id="PF12225"/>
    </source>
</evidence>
<dbReference type="EMBL" id="UINC01114994">
    <property type="protein sequence ID" value="SVC85691.1"/>
    <property type="molecule type" value="Genomic_DNA"/>
</dbReference>
<evidence type="ECO:0000313" key="2">
    <source>
        <dbReference type="EMBL" id="SVC16062.1"/>
    </source>
</evidence>
<sequence>MYRARLFASRHARAYEVIYNATSPVILSTLSVINKLTKGKLDRPITWSEKIIKGFLFDCQMCGNCVLSSTGMACPMNCPKTLRNGPCGGVRENGNCEVKPEMKCVWVEAWSGSAKMKNNLAIQEIQFAVNHTHRGSSAWIRLAKENKQIT</sequence>
<dbReference type="Pfam" id="PF12225">
    <property type="entry name" value="DUF5981"/>
    <property type="match status" value="1"/>
</dbReference>
<proteinExistence type="predicted"/>
<accession>A0A382JXJ4</accession>
<name>A0A382JXJ4_9ZZZZ</name>
<gene>
    <name evidence="2" type="ORF">METZ01_LOCUS268916</name>
    <name evidence="3" type="ORF">METZ01_LOCUS338545</name>
</gene>
<dbReference type="InterPro" id="IPR022026">
    <property type="entry name" value="DUF5981"/>
</dbReference>
<protein>
    <recommendedName>
        <fullName evidence="1">Methylene-tetrahydrofolate reductase C-terminal-like domain-containing protein</fullName>
    </recommendedName>
</protein>
<dbReference type="AlphaFoldDB" id="A0A382JXJ4"/>
<dbReference type="EMBL" id="UINC01076676">
    <property type="protein sequence ID" value="SVC16062.1"/>
    <property type="molecule type" value="Genomic_DNA"/>
</dbReference>